<evidence type="ECO:0000256" key="3">
    <source>
        <dbReference type="ARBA" id="ARBA00022989"/>
    </source>
</evidence>
<comment type="subcellular location">
    <subcellularLocation>
        <location evidence="1">Endomembrane system</location>
        <topology evidence="1">Multi-pass membrane protein</topology>
    </subcellularLocation>
</comment>
<evidence type="ECO:0000256" key="6">
    <source>
        <dbReference type="SAM" id="Phobius"/>
    </source>
</evidence>
<feature type="region of interest" description="Disordered" evidence="5">
    <location>
        <begin position="1"/>
        <end position="22"/>
    </location>
</feature>
<feature type="transmembrane region" description="Helical" evidence="6">
    <location>
        <begin position="188"/>
        <end position="210"/>
    </location>
</feature>
<evidence type="ECO:0000313" key="8">
    <source>
        <dbReference type="Proteomes" id="UP000243799"/>
    </source>
</evidence>
<dbReference type="GO" id="GO:0005384">
    <property type="term" value="F:manganese ion transmembrane transporter activity"/>
    <property type="evidence" value="ECO:0007669"/>
    <property type="project" value="InterPro"/>
</dbReference>
<dbReference type="GO" id="GO:0030026">
    <property type="term" value="P:intracellular manganese ion homeostasis"/>
    <property type="evidence" value="ECO:0007669"/>
    <property type="project" value="InterPro"/>
</dbReference>
<feature type="transmembrane region" description="Helical" evidence="6">
    <location>
        <begin position="160"/>
        <end position="181"/>
    </location>
</feature>
<reference evidence="8" key="1">
    <citation type="submission" date="2016-10" db="EMBL/GenBank/DDBJ databases">
        <authorList>
            <person name="Varghese N."/>
            <person name="Submissions S."/>
        </authorList>
    </citation>
    <scope>NUCLEOTIDE SEQUENCE [LARGE SCALE GENOMIC DNA]</scope>
    <source>
        <strain evidence="8">CGMCC 4.3568</strain>
    </source>
</reference>
<dbReference type="EMBL" id="FOKG01000027">
    <property type="protein sequence ID" value="SFB60976.1"/>
    <property type="molecule type" value="Genomic_DNA"/>
</dbReference>
<dbReference type="CDD" id="cd02432">
    <property type="entry name" value="Nodulin-21_like_1"/>
    <property type="match status" value="1"/>
</dbReference>
<evidence type="ECO:0000256" key="4">
    <source>
        <dbReference type="ARBA" id="ARBA00023136"/>
    </source>
</evidence>
<evidence type="ECO:0000313" key="7">
    <source>
        <dbReference type="EMBL" id="SFB60976.1"/>
    </source>
</evidence>
<organism evidence="7 8">
    <name type="scientific">Amycolatopsis marina</name>
    <dbReference type="NCBI Taxonomy" id="490629"/>
    <lineage>
        <taxon>Bacteria</taxon>
        <taxon>Bacillati</taxon>
        <taxon>Actinomycetota</taxon>
        <taxon>Actinomycetes</taxon>
        <taxon>Pseudonocardiales</taxon>
        <taxon>Pseudonocardiaceae</taxon>
        <taxon>Amycolatopsis</taxon>
    </lineage>
</organism>
<gene>
    <name evidence="7" type="ORF">SAMN05216266_1276</name>
</gene>
<sequence length="244" mass="25511">MGKLEQEAAAHRGEEHDPHSGLGTRLNWLRAGVLGANDGIVSVAGLVVGVAGATTDSFVILTAGVAGLVAGALSMAGGEYVSVSTQRDTERAMLRLEKQELTTMPEAEERELAEIYEKKGLSRELAMQVAREFSEKDALRAHAEAELRIDPDELTSPWQAAWASLVAFSVGALLPLLAIALPPVSVRVWACALAVVLGLALTGLISAKLGSAGPVRAIARNVGVGSLTMLVTYYVGLLFGVTLG</sequence>
<evidence type="ECO:0000256" key="5">
    <source>
        <dbReference type="SAM" id="MobiDB-lite"/>
    </source>
</evidence>
<dbReference type="AlphaFoldDB" id="A0A1I1CG31"/>
<dbReference type="GO" id="GO:0012505">
    <property type="term" value="C:endomembrane system"/>
    <property type="evidence" value="ECO:0007669"/>
    <property type="project" value="UniProtKB-SubCell"/>
</dbReference>
<feature type="transmembrane region" description="Helical" evidence="6">
    <location>
        <begin position="58"/>
        <end position="77"/>
    </location>
</feature>
<evidence type="ECO:0000256" key="2">
    <source>
        <dbReference type="ARBA" id="ARBA00022692"/>
    </source>
</evidence>
<dbReference type="OrthoDB" id="188924at2"/>
<keyword evidence="8" id="KW-1185">Reference proteome</keyword>
<protein>
    <submittedName>
        <fullName evidence="7">Predicted Fe2+/Mn2+ transporter, VIT1/CCC1 family</fullName>
    </submittedName>
</protein>
<keyword evidence="2 6" id="KW-0812">Transmembrane</keyword>
<dbReference type="Pfam" id="PF01988">
    <property type="entry name" value="VIT1"/>
    <property type="match status" value="1"/>
</dbReference>
<name>A0A1I1CG31_9PSEU</name>
<accession>A0A1I1CG31</accession>
<keyword evidence="3 6" id="KW-1133">Transmembrane helix</keyword>
<proteinExistence type="predicted"/>
<dbReference type="STRING" id="490629.SAMN05216266_1276"/>
<feature type="transmembrane region" description="Helical" evidence="6">
    <location>
        <begin position="28"/>
        <end position="51"/>
    </location>
</feature>
<feature type="transmembrane region" description="Helical" evidence="6">
    <location>
        <begin position="222"/>
        <end position="243"/>
    </location>
</feature>
<feature type="compositionally biased region" description="Basic and acidic residues" evidence="5">
    <location>
        <begin position="1"/>
        <end position="19"/>
    </location>
</feature>
<dbReference type="Proteomes" id="UP000243799">
    <property type="component" value="Unassembled WGS sequence"/>
</dbReference>
<evidence type="ECO:0000256" key="1">
    <source>
        <dbReference type="ARBA" id="ARBA00004127"/>
    </source>
</evidence>
<dbReference type="RefSeq" id="WP_091678328.1">
    <property type="nucleotide sequence ID" value="NZ_FOKG01000027.1"/>
</dbReference>
<dbReference type="PANTHER" id="PTHR31851">
    <property type="entry name" value="FE(2+)/MN(2+) TRANSPORTER PCL1"/>
    <property type="match status" value="1"/>
</dbReference>
<dbReference type="InterPro" id="IPR008217">
    <property type="entry name" value="Ccc1_fam"/>
</dbReference>
<keyword evidence="4 6" id="KW-0472">Membrane</keyword>